<evidence type="ECO:0000256" key="1">
    <source>
        <dbReference type="SAM" id="MobiDB-lite"/>
    </source>
</evidence>
<accession>A0A9N9KXE3</accession>
<proteinExistence type="predicted"/>
<protein>
    <submittedName>
        <fullName evidence="2">Uncharacterized protein</fullName>
    </submittedName>
</protein>
<gene>
    <name evidence="2" type="ORF">HYFRA_00007256</name>
</gene>
<dbReference type="Proteomes" id="UP000696280">
    <property type="component" value="Unassembled WGS sequence"/>
</dbReference>
<dbReference type="AlphaFoldDB" id="A0A9N9KXE3"/>
<dbReference type="EMBL" id="CAJVRL010000060">
    <property type="protein sequence ID" value="CAG8955239.1"/>
    <property type="molecule type" value="Genomic_DNA"/>
</dbReference>
<name>A0A9N9KXE3_9HELO</name>
<reference evidence="2" key="1">
    <citation type="submission" date="2021-07" db="EMBL/GenBank/DDBJ databases">
        <authorList>
            <person name="Durling M."/>
        </authorList>
    </citation>
    <scope>NUCLEOTIDE SEQUENCE</scope>
</reference>
<evidence type="ECO:0000313" key="3">
    <source>
        <dbReference type="Proteomes" id="UP000696280"/>
    </source>
</evidence>
<sequence length="115" mass="12256">MQCPASTYRLRLPKGISRWSACCYWNLLAGKDGEPSTVQIRSCTTAQYRQSTGLTVSGESEAVACSVAEGPRRGPRQDTMLNSTSNGSESVRVLGTEYGTKASATSLDTSDVLKG</sequence>
<comment type="caution">
    <text evidence="2">The sequence shown here is derived from an EMBL/GenBank/DDBJ whole genome shotgun (WGS) entry which is preliminary data.</text>
</comment>
<feature type="region of interest" description="Disordered" evidence="1">
    <location>
        <begin position="67"/>
        <end position="90"/>
    </location>
</feature>
<evidence type="ECO:0000313" key="2">
    <source>
        <dbReference type="EMBL" id="CAG8955239.1"/>
    </source>
</evidence>
<feature type="compositionally biased region" description="Polar residues" evidence="1">
    <location>
        <begin position="79"/>
        <end position="89"/>
    </location>
</feature>
<keyword evidence="3" id="KW-1185">Reference proteome</keyword>
<organism evidence="2 3">
    <name type="scientific">Hymenoscyphus fraxineus</name>
    <dbReference type="NCBI Taxonomy" id="746836"/>
    <lineage>
        <taxon>Eukaryota</taxon>
        <taxon>Fungi</taxon>
        <taxon>Dikarya</taxon>
        <taxon>Ascomycota</taxon>
        <taxon>Pezizomycotina</taxon>
        <taxon>Leotiomycetes</taxon>
        <taxon>Helotiales</taxon>
        <taxon>Helotiaceae</taxon>
        <taxon>Hymenoscyphus</taxon>
    </lineage>
</organism>